<dbReference type="STRING" id="1227499.C493_04738"/>
<protein>
    <submittedName>
        <fullName evidence="3">Pyrrolo-quinoline quinone beta-propeller repeat protein</fullName>
    </submittedName>
</protein>
<dbReference type="Proteomes" id="UP000011602">
    <property type="component" value="Unassembled WGS sequence"/>
</dbReference>
<sequence>MVERSRRNVLASTGLSIAAVGLLSTAGTARNASDDDEAAVEPTGWSSLGGSPGNTSYVPDERGPAEAAAPVWEYNRGGWVAVVDGTVYLVSDVGEVHALDADDGTREWQANIDGVDNAPAVAHETVYVGGDGLTALDAATGDVRWTLDPDSDLSVPAPNVAGDLVFVVIDGVLYAADAEGDERWQFEPSDEPLHEQSVAIADGAVIAASESQLFALEVDDGSERWTYSDSGDSLSDQFNPAAAAYPIATDDLVVAARNDDGLTLHDLQTGEERSRIDGFQRPEGAVTPDQLYSAKGMHNYYLSGTDLETGDQLWTSEAEGEGTTPPIADEDRVYTGIASYGTSEDGDEGDRFFGFDADDGSIDWQIDAGGRLWPLALADGTLYVGTRSGDGKLFAFRSERTTDDAAEDEESDDSGSGDDEEATDDDGDEASEGERSDAENGDDGTSGDPDRNESSESETSDDTESDETSENATESESDDDADESDGMPGFTAGAGVAGGALTLEWLRRQATDGEREA</sequence>
<feature type="domain" description="Pyrrolo-quinoline quinone repeat" evidence="2">
    <location>
        <begin position="118"/>
        <end position="279"/>
    </location>
</feature>
<comment type="caution">
    <text evidence="3">The sequence shown here is derived from an EMBL/GenBank/DDBJ whole genome shotgun (WGS) entry which is preliminary data.</text>
</comment>
<dbReference type="InterPro" id="IPR002372">
    <property type="entry name" value="PQQ_rpt_dom"/>
</dbReference>
<evidence type="ECO:0000259" key="2">
    <source>
        <dbReference type="Pfam" id="PF13360"/>
    </source>
</evidence>
<proteinExistence type="predicted"/>
<dbReference type="PANTHER" id="PTHR34512">
    <property type="entry name" value="CELL SURFACE PROTEIN"/>
    <property type="match status" value="1"/>
</dbReference>
<dbReference type="Gene3D" id="2.40.128.630">
    <property type="match status" value="3"/>
</dbReference>
<dbReference type="PANTHER" id="PTHR34512:SF30">
    <property type="entry name" value="OUTER MEMBRANE PROTEIN ASSEMBLY FACTOR BAMB"/>
    <property type="match status" value="1"/>
</dbReference>
<keyword evidence="4" id="KW-1185">Reference proteome</keyword>
<reference evidence="3 4" key="1">
    <citation type="journal article" date="2014" name="PLoS Genet.">
        <title>Phylogenetically driven sequencing of extremely halophilic archaea reveals strategies for static and dynamic osmo-response.</title>
        <authorList>
            <person name="Becker E.A."/>
            <person name="Seitzer P.M."/>
            <person name="Tritt A."/>
            <person name="Larsen D."/>
            <person name="Krusor M."/>
            <person name="Yao A.I."/>
            <person name="Wu D."/>
            <person name="Madern D."/>
            <person name="Eisen J.A."/>
            <person name="Darling A.E."/>
            <person name="Facciotti M.T."/>
        </authorList>
    </citation>
    <scope>NUCLEOTIDE SEQUENCE [LARGE SCALE GENOMIC DNA]</scope>
    <source>
        <strain evidence="3 4">JCM 12255</strain>
    </source>
</reference>
<feature type="region of interest" description="Disordered" evidence="1">
    <location>
        <begin position="398"/>
        <end position="500"/>
    </location>
</feature>
<dbReference type="SUPFAM" id="SSF50998">
    <property type="entry name" value="Quinoprotein alcohol dehydrogenase-like"/>
    <property type="match status" value="1"/>
</dbReference>
<feature type="compositionally biased region" description="Polar residues" evidence="1">
    <location>
        <begin position="44"/>
        <end position="57"/>
    </location>
</feature>
<feature type="compositionally biased region" description="Acidic residues" evidence="1">
    <location>
        <begin position="455"/>
        <end position="485"/>
    </location>
</feature>
<organism evidence="3 4">
    <name type="scientific">Natronolimnohabitans innermongolicus JCM 12255</name>
    <dbReference type="NCBI Taxonomy" id="1227499"/>
    <lineage>
        <taxon>Archaea</taxon>
        <taxon>Methanobacteriati</taxon>
        <taxon>Methanobacteriota</taxon>
        <taxon>Stenosarchaea group</taxon>
        <taxon>Halobacteria</taxon>
        <taxon>Halobacteriales</taxon>
        <taxon>Natrialbaceae</taxon>
        <taxon>Natronolimnohabitans</taxon>
    </lineage>
</organism>
<gene>
    <name evidence="3" type="ORF">C493_04738</name>
</gene>
<dbReference type="InterPro" id="IPR011047">
    <property type="entry name" value="Quinoprotein_ADH-like_sf"/>
</dbReference>
<dbReference type="InterPro" id="IPR018391">
    <property type="entry name" value="PQQ_b-propeller_rpt"/>
</dbReference>
<dbReference type="eggNOG" id="arCOG02482">
    <property type="taxonomic scope" value="Archaea"/>
</dbReference>
<accession>L9XER1</accession>
<dbReference type="OrthoDB" id="169171at2157"/>
<feature type="region of interest" description="Disordered" evidence="1">
    <location>
        <begin position="29"/>
        <end position="62"/>
    </location>
</feature>
<dbReference type="SMART" id="SM00564">
    <property type="entry name" value="PQQ"/>
    <property type="match status" value="8"/>
</dbReference>
<evidence type="ECO:0000256" key="1">
    <source>
        <dbReference type="SAM" id="MobiDB-lite"/>
    </source>
</evidence>
<feature type="domain" description="Pyrrolo-quinoline quinone repeat" evidence="2">
    <location>
        <begin position="305"/>
        <end position="397"/>
    </location>
</feature>
<dbReference type="Gene3D" id="2.40.10.480">
    <property type="match status" value="1"/>
</dbReference>
<dbReference type="Pfam" id="PF13360">
    <property type="entry name" value="PQQ_2"/>
    <property type="match status" value="2"/>
</dbReference>
<evidence type="ECO:0000313" key="4">
    <source>
        <dbReference type="Proteomes" id="UP000011602"/>
    </source>
</evidence>
<feature type="compositionally biased region" description="Acidic residues" evidence="1">
    <location>
        <begin position="404"/>
        <end position="431"/>
    </location>
</feature>
<name>L9XER1_9EURY</name>
<dbReference type="AlphaFoldDB" id="L9XER1"/>
<dbReference type="RefSeq" id="WP_007258255.1">
    <property type="nucleotide sequence ID" value="NZ_AOHZ01000022.1"/>
</dbReference>
<dbReference type="EMBL" id="AOHZ01000022">
    <property type="protein sequence ID" value="ELY59906.1"/>
    <property type="molecule type" value="Genomic_DNA"/>
</dbReference>
<evidence type="ECO:0000313" key="3">
    <source>
        <dbReference type="EMBL" id="ELY59906.1"/>
    </source>
</evidence>